<organism evidence="1 2">
    <name type="scientific">Clostridium gasigenes</name>
    <dbReference type="NCBI Taxonomy" id="94869"/>
    <lineage>
        <taxon>Bacteria</taxon>
        <taxon>Bacillati</taxon>
        <taxon>Bacillota</taxon>
        <taxon>Clostridia</taxon>
        <taxon>Eubacteriales</taxon>
        <taxon>Clostridiaceae</taxon>
        <taxon>Clostridium</taxon>
    </lineage>
</organism>
<dbReference type="STRING" id="94869.SAMN04488529_11751"/>
<gene>
    <name evidence="1" type="ORF">SAMN04488529_11751</name>
</gene>
<protein>
    <submittedName>
        <fullName evidence="1">Uncharacterized protein</fullName>
    </submittedName>
</protein>
<dbReference type="RefSeq" id="WP_089972843.1">
    <property type="nucleotide sequence ID" value="NZ_FNJM01000017.1"/>
</dbReference>
<evidence type="ECO:0000313" key="1">
    <source>
        <dbReference type="EMBL" id="SDP78995.1"/>
    </source>
</evidence>
<dbReference type="AlphaFoldDB" id="A0A1H0VLC2"/>
<accession>A0A1H0VLC2</accession>
<dbReference type="Proteomes" id="UP000198597">
    <property type="component" value="Unassembled WGS sequence"/>
</dbReference>
<sequence>MDKEMLKALSSLLDEKLEPIKNQLNENTQILKALEHSAEVNKAEQDKRGNDIAHIKGDVESIKKDLLQVELVTSNNWSEITKLKAVK</sequence>
<name>A0A1H0VLC2_9CLOT</name>
<dbReference type="OrthoDB" id="1708171at2"/>
<keyword evidence="2" id="KW-1185">Reference proteome</keyword>
<reference evidence="1 2" key="1">
    <citation type="submission" date="2016-10" db="EMBL/GenBank/DDBJ databases">
        <authorList>
            <person name="de Groot N.N."/>
        </authorList>
    </citation>
    <scope>NUCLEOTIDE SEQUENCE [LARGE SCALE GENOMIC DNA]</scope>
    <source>
        <strain evidence="1 2">DSM 12272</strain>
    </source>
</reference>
<proteinExistence type="predicted"/>
<dbReference type="EMBL" id="FNJM01000017">
    <property type="protein sequence ID" value="SDP78995.1"/>
    <property type="molecule type" value="Genomic_DNA"/>
</dbReference>
<evidence type="ECO:0000313" key="2">
    <source>
        <dbReference type="Proteomes" id="UP000198597"/>
    </source>
</evidence>